<organism evidence="1 2">
    <name type="scientific">Dendrobium chrysotoxum</name>
    <name type="common">Orchid</name>
    <dbReference type="NCBI Taxonomy" id="161865"/>
    <lineage>
        <taxon>Eukaryota</taxon>
        <taxon>Viridiplantae</taxon>
        <taxon>Streptophyta</taxon>
        <taxon>Embryophyta</taxon>
        <taxon>Tracheophyta</taxon>
        <taxon>Spermatophyta</taxon>
        <taxon>Magnoliopsida</taxon>
        <taxon>Liliopsida</taxon>
        <taxon>Asparagales</taxon>
        <taxon>Orchidaceae</taxon>
        <taxon>Epidendroideae</taxon>
        <taxon>Malaxideae</taxon>
        <taxon>Dendrobiinae</taxon>
        <taxon>Dendrobium</taxon>
    </lineage>
</organism>
<protein>
    <submittedName>
        <fullName evidence="1">Uncharacterized protein</fullName>
    </submittedName>
</protein>
<dbReference type="AlphaFoldDB" id="A0AAV7GY60"/>
<sequence>MRHRHRESSSTRCRSWRCVSWKKPFLPRPEDRTLGSDLPGRISERRMSGFWEDFLRRGWLGSRIWRRRSLGFEGLIGLGRRKGLVRMLDLRSHGGSWSSCSSSLLLGVGSKQEGEVRKSELSSCAFELLLAAIVGLGARESRQILEKWCA</sequence>
<dbReference type="EMBL" id="JAGFBR010000005">
    <property type="protein sequence ID" value="KAH0466785.1"/>
    <property type="molecule type" value="Genomic_DNA"/>
</dbReference>
<dbReference type="Proteomes" id="UP000775213">
    <property type="component" value="Unassembled WGS sequence"/>
</dbReference>
<evidence type="ECO:0000313" key="2">
    <source>
        <dbReference type="Proteomes" id="UP000775213"/>
    </source>
</evidence>
<comment type="caution">
    <text evidence="1">The sequence shown here is derived from an EMBL/GenBank/DDBJ whole genome shotgun (WGS) entry which is preliminary data.</text>
</comment>
<name>A0AAV7GY60_DENCH</name>
<accession>A0AAV7GY60</accession>
<reference evidence="1 2" key="1">
    <citation type="journal article" date="2021" name="Hortic Res">
        <title>Chromosome-scale assembly of the Dendrobium chrysotoxum genome enhances the understanding of orchid evolution.</title>
        <authorList>
            <person name="Zhang Y."/>
            <person name="Zhang G.Q."/>
            <person name="Zhang D."/>
            <person name="Liu X.D."/>
            <person name="Xu X.Y."/>
            <person name="Sun W.H."/>
            <person name="Yu X."/>
            <person name="Zhu X."/>
            <person name="Wang Z.W."/>
            <person name="Zhao X."/>
            <person name="Zhong W.Y."/>
            <person name="Chen H."/>
            <person name="Yin W.L."/>
            <person name="Huang T."/>
            <person name="Niu S.C."/>
            <person name="Liu Z.J."/>
        </authorList>
    </citation>
    <scope>NUCLEOTIDE SEQUENCE [LARGE SCALE GENOMIC DNA]</scope>
    <source>
        <strain evidence="1">Lindl</strain>
    </source>
</reference>
<gene>
    <name evidence="1" type="ORF">IEQ34_004023</name>
</gene>
<evidence type="ECO:0000313" key="1">
    <source>
        <dbReference type="EMBL" id="KAH0466785.1"/>
    </source>
</evidence>
<proteinExistence type="predicted"/>
<keyword evidence="2" id="KW-1185">Reference proteome</keyword>